<dbReference type="InterPro" id="IPR051665">
    <property type="entry name" value="Adrenomedullin-reg_peptide"/>
</dbReference>
<name>A0A6P7ZA55_9AMPH</name>
<dbReference type="GeneID" id="115478831"/>
<dbReference type="GO" id="GO:0005179">
    <property type="term" value="F:hormone activity"/>
    <property type="evidence" value="ECO:0007669"/>
    <property type="project" value="InterPro"/>
</dbReference>
<keyword evidence="4 6" id="KW-0732">Signal</keyword>
<gene>
    <name evidence="8" type="primary">ADM2</name>
</gene>
<evidence type="ECO:0000256" key="1">
    <source>
        <dbReference type="ARBA" id="ARBA00004613"/>
    </source>
</evidence>
<dbReference type="FunCoup" id="A0A6P7ZA55">
    <property type="interactions" value="512"/>
</dbReference>
<dbReference type="GO" id="GO:0010460">
    <property type="term" value="P:positive regulation of heart rate"/>
    <property type="evidence" value="ECO:0007669"/>
    <property type="project" value="TreeGrafter"/>
</dbReference>
<organism evidence="7 8">
    <name type="scientific">Microcaecilia unicolor</name>
    <dbReference type="NCBI Taxonomy" id="1415580"/>
    <lineage>
        <taxon>Eukaryota</taxon>
        <taxon>Metazoa</taxon>
        <taxon>Chordata</taxon>
        <taxon>Craniata</taxon>
        <taxon>Vertebrata</taxon>
        <taxon>Euteleostomi</taxon>
        <taxon>Amphibia</taxon>
        <taxon>Gymnophiona</taxon>
        <taxon>Siphonopidae</taxon>
        <taxon>Microcaecilia</taxon>
    </lineage>
</organism>
<protein>
    <submittedName>
        <fullName evidence="8">Protein ADM2</fullName>
    </submittedName>
</protein>
<comment type="subcellular location">
    <subcellularLocation>
        <location evidence="1">Secreted</location>
    </subcellularLocation>
</comment>
<dbReference type="PANTHER" id="PTHR23414">
    <property type="entry name" value="ADRENOMEDULLIN, ADM"/>
    <property type="match status" value="1"/>
</dbReference>
<reference evidence="8" key="1">
    <citation type="submission" date="2025-08" db="UniProtKB">
        <authorList>
            <consortium name="RefSeq"/>
        </authorList>
    </citation>
    <scope>IDENTIFICATION</scope>
</reference>
<dbReference type="InParanoid" id="A0A6P7ZA55"/>
<keyword evidence="3" id="KW-0964">Secreted</keyword>
<keyword evidence="5" id="KW-1015">Disulfide bond</keyword>
<evidence type="ECO:0000256" key="4">
    <source>
        <dbReference type="ARBA" id="ARBA00022729"/>
    </source>
</evidence>
<feature type="signal peptide" evidence="6">
    <location>
        <begin position="1"/>
        <end position="24"/>
    </location>
</feature>
<dbReference type="Proteomes" id="UP000515156">
    <property type="component" value="Chromosome 10"/>
</dbReference>
<dbReference type="PANTHER" id="PTHR23414:SF2">
    <property type="entry name" value="PROTEIN ADM2"/>
    <property type="match status" value="1"/>
</dbReference>
<dbReference type="GO" id="GO:0003073">
    <property type="term" value="P:regulation of systemic arterial blood pressure"/>
    <property type="evidence" value="ECO:0007669"/>
    <property type="project" value="TreeGrafter"/>
</dbReference>
<dbReference type="OrthoDB" id="9907777at2759"/>
<sequence>MSVLMAALGCLSLLCLQQLPTSQALPLPSAQRNLQLKTREPPDRTLMDGNPQRRLMIYLFSNAWAAVEKRMEKKAVHEPQLAKQQPQTHSHFRGKRHSYSMRLSCGLGTCQVQNLSSRLWQLRQAGRDDSSRISVSSPKSYG</sequence>
<comment type="similarity">
    <text evidence="2">Belongs to the adrenomedullin family.</text>
</comment>
<evidence type="ECO:0000256" key="5">
    <source>
        <dbReference type="ARBA" id="ARBA00023157"/>
    </source>
</evidence>
<feature type="chain" id="PRO_5028372132" evidence="6">
    <location>
        <begin position="25"/>
        <end position="142"/>
    </location>
</feature>
<keyword evidence="7" id="KW-1185">Reference proteome</keyword>
<dbReference type="GO" id="GO:0007189">
    <property type="term" value="P:adenylate cyclase-activating G protein-coupled receptor signaling pathway"/>
    <property type="evidence" value="ECO:0007669"/>
    <property type="project" value="TreeGrafter"/>
</dbReference>
<evidence type="ECO:0000256" key="3">
    <source>
        <dbReference type="ARBA" id="ARBA00022525"/>
    </source>
</evidence>
<proteinExistence type="inferred from homology"/>
<dbReference type="InterPro" id="IPR021116">
    <property type="entry name" value="Calcitonin/adrenomedullin"/>
</dbReference>
<dbReference type="KEGG" id="muo:115478831"/>
<accession>A0A6P7ZA55</accession>
<evidence type="ECO:0000256" key="2">
    <source>
        <dbReference type="ARBA" id="ARBA00010575"/>
    </source>
</evidence>
<evidence type="ECO:0000313" key="8">
    <source>
        <dbReference type="RefSeq" id="XP_030072310.1"/>
    </source>
</evidence>
<dbReference type="AlphaFoldDB" id="A0A6P7ZA55"/>
<evidence type="ECO:0000256" key="6">
    <source>
        <dbReference type="SAM" id="SignalP"/>
    </source>
</evidence>
<dbReference type="Pfam" id="PF00214">
    <property type="entry name" value="Calc_CGRP_IAPP"/>
    <property type="match status" value="1"/>
</dbReference>
<dbReference type="GO" id="GO:0005576">
    <property type="term" value="C:extracellular region"/>
    <property type="evidence" value="ECO:0007669"/>
    <property type="project" value="UniProtKB-SubCell"/>
</dbReference>
<dbReference type="RefSeq" id="XP_030072310.1">
    <property type="nucleotide sequence ID" value="XM_030216450.1"/>
</dbReference>
<dbReference type="CTD" id="79924"/>
<evidence type="ECO:0000313" key="7">
    <source>
        <dbReference type="Proteomes" id="UP000515156"/>
    </source>
</evidence>